<evidence type="ECO:0008006" key="3">
    <source>
        <dbReference type="Google" id="ProtNLM"/>
    </source>
</evidence>
<proteinExistence type="predicted"/>
<name>A0A381XG84_9ZZZZ</name>
<keyword evidence="1" id="KW-0472">Membrane</keyword>
<organism evidence="2">
    <name type="scientific">marine metagenome</name>
    <dbReference type="NCBI Taxonomy" id="408172"/>
    <lineage>
        <taxon>unclassified sequences</taxon>
        <taxon>metagenomes</taxon>
        <taxon>ecological metagenomes</taxon>
    </lineage>
</organism>
<feature type="transmembrane region" description="Helical" evidence="1">
    <location>
        <begin position="53"/>
        <end position="75"/>
    </location>
</feature>
<evidence type="ECO:0000256" key="1">
    <source>
        <dbReference type="SAM" id="Phobius"/>
    </source>
</evidence>
<protein>
    <recommendedName>
        <fullName evidence="3">ComEC/Rec2-related protein domain-containing protein</fullName>
    </recommendedName>
</protein>
<gene>
    <name evidence="2" type="ORF">METZ01_LOCUS116406</name>
</gene>
<reference evidence="2" key="1">
    <citation type="submission" date="2018-05" db="EMBL/GenBank/DDBJ databases">
        <authorList>
            <person name="Lanie J.A."/>
            <person name="Ng W.-L."/>
            <person name="Kazmierczak K.M."/>
            <person name="Andrzejewski T.M."/>
            <person name="Davidsen T.M."/>
            <person name="Wayne K.J."/>
            <person name="Tettelin H."/>
            <person name="Glass J.I."/>
            <person name="Rusch D."/>
            <person name="Podicherti R."/>
            <person name="Tsui H.-C.T."/>
            <person name="Winkler M.E."/>
        </authorList>
    </citation>
    <scope>NUCLEOTIDE SEQUENCE</scope>
</reference>
<evidence type="ECO:0000313" key="2">
    <source>
        <dbReference type="EMBL" id="SVA63552.1"/>
    </source>
</evidence>
<dbReference type="EMBL" id="UINC01015011">
    <property type="protein sequence ID" value="SVA63552.1"/>
    <property type="molecule type" value="Genomic_DNA"/>
</dbReference>
<keyword evidence="1" id="KW-0812">Transmembrane</keyword>
<keyword evidence="1" id="KW-1133">Transmembrane helix</keyword>
<feature type="transmembrane region" description="Helical" evidence="1">
    <location>
        <begin position="7"/>
        <end position="24"/>
    </location>
</feature>
<dbReference type="AlphaFoldDB" id="A0A381XG84"/>
<accession>A0A381XG84</accession>
<sequence length="82" mass="9123">MPFFYTPSLYGFAGALIFLVLALISLNDEQWLNTAMWGLLGAAFLLKHLPKLLVLRVLNLVALAMLAIGLILFLIEHISQII</sequence>